<dbReference type="Proteomes" id="UP001140949">
    <property type="component" value="Unassembled WGS sequence"/>
</dbReference>
<evidence type="ECO:0000313" key="1">
    <source>
        <dbReference type="EMBL" id="KAJ6853605.1"/>
    </source>
</evidence>
<keyword evidence="2" id="KW-1185">Reference proteome</keyword>
<reference evidence="1" key="2">
    <citation type="submission" date="2023-04" db="EMBL/GenBank/DDBJ databases">
        <authorList>
            <person name="Bruccoleri R.E."/>
            <person name="Oakeley E.J."/>
            <person name="Faust A.-M."/>
            <person name="Dessus-Babus S."/>
            <person name="Altorfer M."/>
            <person name="Burckhardt D."/>
            <person name="Oertli M."/>
            <person name="Naumann U."/>
            <person name="Petersen F."/>
            <person name="Wong J."/>
        </authorList>
    </citation>
    <scope>NUCLEOTIDE SEQUENCE</scope>
    <source>
        <strain evidence="1">GSM-AAB239-AS_SAM_17_03QT</strain>
        <tissue evidence="1">Leaf</tissue>
    </source>
</reference>
<reference evidence="1" key="1">
    <citation type="journal article" date="2023" name="GigaByte">
        <title>Genome assembly of the bearded iris, Iris pallida Lam.</title>
        <authorList>
            <person name="Bruccoleri R.E."/>
            <person name="Oakeley E.J."/>
            <person name="Faust A.M.E."/>
            <person name="Altorfer M."/>
            <person name="Dessus-Babus S."/>
            <person name="Burckhardt D."/>
            <person name="Oertli M."/>
            <person name="Naumann U."/>
            <person name="Petersen F."/>
            <person name="Wong J."/>
        </authorList>
    </citation>
    <scope>NUCLEOTIDE SEQUENCE</scope>
    <source>
        <strain evidence="1">GSM-AAB239-AS_SAM_17_03QT</strain>
    </source>
</reference>
<comment type="caution">
    <text evidence="1">The sequence shown here is derived from an EMBL/GenBank/DDBJ whole genome shotgun (WGS) entry which is preliminary data.</text>
</comment>
<evidence type="ECO:0000313" key="2">
    <source>
        <dbReference type="Proteomes" id="UP001140949"/>
    </source>
</evidence>
<dbReference type="AlphaFoldDB" id="A0AAX6IMZ6"/>
<organism evidence="1 2">
    <name type="scientific">Iris pallida</name>
    <name type="common">Sweet iris</name>
    <dbReference type="NCBI Taxonomy" id="29817"/>
    <lineage>
        <taxon>Eukaryota</taxon>
        <taxon>Viridiplantae</taxon>
        <taxon>Streptophyta</taxon>
        <taxon>Embryophyta</taxon>
        <taxon>Tracheophyta</taxon>
        <taxon>Spermatophyta</taxon>
        <taxon>Magnoliopsida</taxon>
        <taxon>Liliopsida</taxon>
        <taxon>Asparagales</taxon>
        <taxon>Iridaceae</taxon>
        <taxon>Iridoideae</taxon>
        <taxon>Irideae</taxon>
        <taxon>Iris</taxon>
    </lineage>
</organism>
<proteinExistence type="predicted"/>
<gene>
    <name evidence="1" type="ORF">M6B38_113275</name>
</gene>
<sequence>MIEIFGPNRSLNHRWTQEAVSNLWDLISVPASIFHIQVCSNSSNVG</sequence>
<name>A0AAX6IMZ6_IRIPA</name>
<protein>
    <submittedName>
        <fullName evidence="1">Uncharacterized protein</fullName>
    </submittedName>
</protein>
<accession>A0AAX6IMZ6</accession>
<dbReference type="EMBL" id="JANAVB010000400">
    <property type="protein sequence ID" value="KAJ6853605.1"/>
    <property type="molecule type" value="Genomic_DNA"/>
</dbReference>